<evidence type="ECO:0000313" key="3">
    <source>
        <dbReference type="Proteomes" id="UP001237642"/>
    </source>
</evidence>
<reference evidence="2" key="1">
    <citation type="submission" date="2023-02" db="EMBL/GenBank/DDBJ databases">
        <title>Genome of toxic invasive species Heracleum sosnowskyi carries increased number of genes despite the absence of recent whole-genome duplications.</title>
        <authorList>
            <person name="Schelkunov M."/>
            <person name="Shtratnikova V."/>
            <person name="Makarenko M."/>
            <person name="Klepikova A."/>
            <person name="Omelchenko D."/>
            <person name="Novikova G."/>
            <person name="Obukhova E."/>
            <person name="Bogdanov V."/>
            <person name="Penin A."/>
            <person name="Logacheva M."/>
        </authorList>
    </citation>
    <scope>NUCLEOTIDE SEQUENCE</scope>
    <source>
        <strain evidence="2">Hsosn_3</strain>
        <tissue evidence="2">Leaf</tissue>
    </source>
</reference>
<keyword evidence="3" id="KW-1185">Reference proteome</keyword>
<accession>A0AAD8IXS4</accession>
<dbReference type="AlphaFoldDB" id="A0AAD8IXS4"/>
<comment type="caution">
    <text evidence="2">The sequence shown here is derived from an EMBL/GenBank/DDBJ whole genome shotgun (WGS) entry which is preliminary data.</text>
</comment>
<sequence>MSCSKDDVKKLLKKEKVEEDEDNEFLGSLLKKKKKPSNNATTAQSKKHQESKVKKEEKFDEDDDFEQPIVKKTLSKVKNEPSRDTPAKKSSAKIDAKKKKNVKEEKESVGKSGEENGNKRVKKVYDLPGQKRDPPEERDPLRIFYESLYDQVPNSEMAAFWMMEYGLLPKEEAKKVYEKKLKRSQQQKLGSPMKKVVNVKKSGGSVPIKKKVIPSSLSPTPKKKTPETKGSSKPSKKRKNDEDSDNESDDDFTLADRRSKKQKKC</sequence>
<feature type="compositionally biased region" description="Basic and acidic residues" evidence="1">
    <location>
        <begin position="47"/>
        <end position="58"/>
    </location>
</feature>
<dbReference type="Proteomes" id="UP001237642">
    <property type="component" value="Unassembled WGS sequence"/>
</dbReference>
<feature type="region of interest" description="Disordered" evidence="1">
    <location>
        <begin position="28"/>
        <end position="140"/>
    </location>
</feature>
<organism evidence="2 3">
    <name type="scientific">Heracleum sosnowskyi</name>
    <dbReference type="NCBI Taxonomy" id="360622"/>
    <lineage>
        <taxon>Eukaryota</taxon>
        <taxon>Viridiplantae</taxon>
        <taxon>Streptophyta</taxon>
        <taxon>Embryophyta</taxon>
        <taxon>Tracheophyta</taxon>
        <taxon>Spermatophyta</taxon>
        <taxon>Magnoliopsida</taxon>
        <taxon>eudicotyledons</taxon>
        <taxon>Gunneridae</taxon>
        <taxon>Pentapetalae</taxon>
        <taxon>asterids</taxon>
        <taxon>campanulids</taxon>
        <taxon>Apiales</taxon>
        <taxon>Apiaceae</taxon>
        <taxon>Apioideae</taxon>
        <taxon>apioid superclade</taxon>
        <taxon>Tordylieae</taxon>
        <taxon>Tordyliinae</taxon>
        <taxon>Heracleum</taxon>
    </lineage>
</organism>
<feature type="region of interest" description="Disordered" evidence="1">
    <location>
        <begin position="179"/>
        <end position="265"/>
    </location>
</feature>
<proteinExistence type="predicted"/>
<feature type="compositionally biased region" description="Basic and acidic residues" evidence="1">
    <location>
        <begin position="77"/>
        <end position="95"/>
    </location>
</feature>
<protein>
    <submittedName>
        <fullName evidence="2">Transcriptional regulator ATRX-like</fullName>
    </submittedName>
</protein>
<feature type="compositionally biased region" description="Low complexity" evidence="1">
    <location>
        <begin position="194"/>
        <end position="206"/>
    </location>
</feature>
<gene>
    <name evidence="2" type="ORF">POM88_011964</name>
</gene>
<dbReference type="EMBL" id="JAUIZM010000003">
    <property type="protein sequence ID" value="KAK1392908.1"/>
    <property type="molecule type" value="Genomic_DNA"/>
</dbReference>
<evidence type="ECO:0000256" key="1">
    <source>
        <dbReference type="SAM" id="MobiDB-lite"/>
    </source>
</evidence>
<evidence type="ECO:0000313" key="2">
    <source>
        <dbReference type="EMBL" id="KAK1392908.1"/>
    </source>
</evidence>
<name>A0AAD8IXS4_9APIA</name>
<feature type="compositionally biased region" description="Acidic residues" evidence="1">
    <location>
        <begin position="242"/>
        <end position="253"/>
    </location>
</feature>
<dbReference type="PANTHER" id="PTHR33828:SF2">
    <property type="entry name" value="NUCLEOLIN"/>
    <property type="match status" value="1"/>
</dbReference>
<feature type="compositionally biased region" description="Basic and acidic residues" evidence="1">
    <location>
        <begin position="102"/>
        <end position="140"/>
    </location>
</feature>
<reference evidence="2" key="2">
    <citation type="submission" date="2023-05" db="EMBL/GenBank/DDBJ databases">
        <authorList>
            <person name="Schelkunov M.I."/>
        </authorList>
    </citation>
    <scope>NUCLEOTIDE SEQUENCE</scope>
    <source>
        <strain evidence="2">Hsosn_3</strain>
        <tissue evidence="2">Leaf</tissue>
    </source>
</reference>
<dbReference type="PANTHER" id="PTHR33828">
    <property type="entry name" value="OS05G0596200 PROTEIN"/>
    <property type="match status" value="1"/>
</dbReference>